<dbReference type="InterPro" id="IPR006153">
    <property type="entry name" value="Cation/H_exchanger_TM"/>
</dbReference>
<evidence type="ECO:0000313" key="7">
    <source>
        <dbReference type="EMBL" id="CAF9904725.1"/>
    </source>
</evidence>
<feature type="transmembrane region" description="Helical" evidence="5">
    <location>
        <begin position="43"/>
        <end position="59"/>
    </location>
</feature>
<protein>
    <recommendedName>
        <fullName evidence="6">Cation/H+ exchanger transmembrane domain-containing protein</fullName>
    </recommendedName>
</protein>
<dbReference type="GO" id="GO:0036376">
    <property type="term" value="P:sodium ion export across plasma membrane"/>
    <property type="evidence" value="ECO:0007669"/>
    <property type="project" value="InterPro"/>
</dbReference>
<proteinExistence type="predicted"/>
<keyword evidence="3 5" id="KW-1133">Transmembrane helix</keyword>
<name>A0A8H3EFL3_9LECA</name>
<feature type="transmembrane region" description="Helical" evidence="5">
    <location>
        <begin position="335"/>
        <end position="358"/>
    </location>
</feature>
<evidence type="ECO:0000256" key="3">
    <source>
        <dbReference type="ARBA" id="ARBA00022989"/>
    </source>
</evidence>
<accession>A0A8H3EFL3</accession>
<evidence type="ECO:0000259" key="6">
    <source>
        <dbReference type="Pfam" id="PF00999"/>
    </source>
</evidence>
<dbReference type="GO" id="GO:0005886">
    <property type="term" value="C:plasma membrane"/>
    <property type="evidence" value="ECO:0007669"/>
    <property type="project" value="InterPro"/>
</dbReference>
<dbReference type="InterPro" id="IPR004712">
    <property type="entry name" value="Na+/H+_antiporter_fungi"/>
</dbReference>
<feature type="transmembrane region" description="Helical" evidence="5">
    <location>
        <begin position="419"/>
        <end position="444"/>
    </location>
</feature>
<sequence>MAWKQIEATPPHIIYLLLSTFLLSYVLFSNFLRNRLHLSEPPLALLTGIILGPFVLGWFKPNGLSEGSWGWGDDIVQETTRMIVGIQVFTVGVELPKAYASRHWKSVAMLLGPVMAFGWLVCGLFCWLIFGVDARTALVISACLTPTDPVLAASILSNSQFSERVPKRIRHMLSAESGCNDGVSFPFLYIGLFLLSEQAPGEALKRWVLITLLWQCLFGTFIGLVIGTVFHRVLRFSEAKGYIDGPGFIVFYILLAAFSVGVGSTLGSDDFLVAFGAGYGFARDGWFAEKTKEAKLGNIIDLIFNSTMFVYLGTILPFDAYEYSSNTPWITPARLMAFLIAVLLLRRIPIVLGIYHWIPDIKTFQEALFCGHFGPMGLGGLFLSIEARAVLENGTSNPDPHPPMLTHPITPREKAIATVWPVVSFIVLGSTLVHGLSVLAISMYSHFVRPKHSQADIVAGETDPLIGMVHESSDAEDQSSSDGE</sequence>
<comment type="caution">
    <text evidence="7">The sequence shown here is derived from an EMBL/GenBank/DDBJ whole genome shotgun (WGS) entry which is preliminary data.</text>
</comment>
<dbReference type="OrthoDB" id="2190219at2759"/>
<gene>
    <name evidence="7" type="ORF">GOMPHAMPRED_002928</name>
</gene>
<dbReference type="InterPro" id="IPR038770">
    <property type="entry name" value="Na+/solute_symporter_sf"/>
</dbReference>
<evidence type="ECO:0000256" key="5">
    <source>
        <dbReference type="SAM" id="Phobius"/>
    </source>
</evidence>
<feature type="transmembrane region" description="Helical" evidence="5">
    <location>
        <begin position="12"/>
        <end position="31"/>
    </location>
</feature>
<dbReference type="AlphaFoldDB" id="A0A8H3EFL3"/>
<organism evidence="7 8">
    <name type="scientific">Gomphillus americanus</name>
    <dbReference type="NCBI Taxonomy" id="1940652"/>
    <lineage>
        <taxon>Eukaryota</taxon>
        <taxon>Fungi</taxon>
        <taxon>Dikarya</taxon>
        <taxon>Ascomycota</taxon>
        <taxon>Pezizomycotina</taxon>
        <taxon>Lecanoromycetes</taxon>
        <taxon>OSLEUM clade</taxon>
        <taxon>Ostropomycetidae</taxon>
        <taxon>Ostropales</taxon>
        <taxon>Graphidaceae</taxon>
        <taxon>Gomphilloideae</taxon>
        <taxon>Gomphillus</taxon>
    </lineage>
</organism>
<evidence type="ECO:0000256" key="4">
    <source>
        <dbReference type="ARBA" id="ARBA00023136"/>
    </source>
</evidence>
<evidence type="ECO:0000256" key="1">
    <source>
        <dbReference type="ARBA" id="ARBA00004141"/>
    </source>
</evidence>
<feature type="transmembrane region" description="Helical" evidence="5">
    <location>
        <begin position="242"/>
        <end position="262"/>
    </location>
</feature>
<evidence type="ECO:0000313" key="8">
    <source>
        <dbReference type="Proteomes" id="UP000664169"/>
    </source>
</evidence>
<dbReference type="Pfam" id="PF00999">
    <property type="entry name" value="Na_H_Exchanger"/>
    <property type="match status" value="1"/>
</dbReference>
<dbReference type="GO" id="GO:0042391">
    <property type="term" value="P:regulation of membrane potential"/>
    <property type="evidence" value="ECO:0007669"/>
    <property type="project" value="InterPro"/>
</dbReference>
<evidence type="ECO:0000256" key="2">
    <source>
        <dbReference type="ARBA" id="ARBA00022692"/>
    </source>
</evidence>
<dbReference type="Proteomes" id="UP000664169">
    <property type="component" value="Unassembled WGS sequence"/>
</dbReference>
<dbReference type="Gene3D" id="1.20.1530.20">
    <property type="match status" value="1"/>
</dbReference>
<feature type="domain" description="Cation/H+ exchanger transmembrane" evidence="6">
    <location>
        <begin position="26"/>
        <end position="438"/>
    </location>
</feature>
<keyword evidence="8" id="KW-1185">Reference proteome</keyword>
<dbReference type="GO" id="GO:0120029">
    <property type="term" value="P:proton export across plasma membrane"/>
    <property type="evidence" value="ECO:0007669"/>
    <property type="project" value="InterPro"/>
</dbReference>
<dbReference type="GO" id="GO:0030007">
    <property type="term" value="P:intracellular potassium ion homeostasis"/>
    <property type="evidence" value="ECO:0007669"/>
    <property type="project" value="TreeGrafter"/>
</dbReference>
<keyword evidence="2 5" id="KW-0812">Transmembrane</keyword>
<dbReference type="GO" id="GO:0015385">
    <property type="term" value="F:sodium:proton antiporter activity"/>
    <property type="evidence" value="ECO:0007669"/>
    <property type="project" value="InterPro"/>
</dbReference>
<dbReference type="PANTHER" id="PTHR31382">
    <property type="entry name" value="NA(+)/H(+) ANTIPORTER"/>
    <property type="match status" value="1"/>
</dbReference>
<keyword evidence="4 5" id="KW-0472">Membrane</keyword>
<comment type="subcellular location">
    <subcellularLocation>
        <location evidence="1">Membrane</location>
        <topology evidence="1">Multi-pass membrane protein</topology>
    </subcellularLocation>
</comment>
<reference evidence="7" key="1">
    <citation type="submission" date="2021-03" db="EMBL/GenBank/DDBJ databases">
        <authorList>
            <person name="Tagirdzhanova G."/>
        </authorList>
    </citation>
    <scope>NUCLEOTIDE SEQUENCE</scope>
</reference>
<feature type="transmembrane region" description="Helical" evidence="5">
    <location>
        <begin position="302"/>
        <end position="323"/>
    </location>
</feature>
<feature type="transmembrane region" description="Helical" evidence="5">
    <location>
        <begin position="207"/>
        <end position="230"/>
    </location>
</feature>
<dbReference type="EMBL" id="CAJPDQ010000002">
    <property type="protein sequence ID" value="CAF9904725.1"/>
    <property type="molecule type" value="Genomic_DNA"/>
</dbReference>
<feature type="transmembrane region" description="Helical" evidence="5">
    <location>
        <begin position="107"/>
        <end position="130"/>
    </location>
</feature>
<dbReference type="PANTHER" id="PTHR31382:SF2">
    <property type="entry name" value="CATION_H+ EXCHANGER DOMAIN-CONTAINING PROTEIN"/>
    <property type="match status" value="1"/>
</dbReference>